<keyword evidence="3" id="KW-1185">Reference proteome</keyword>
<dbReference type="SUPFAM" id="SSF56672">
    <property type="entry name" value="DNA/RNA polymerases"/>
    <property type="match status" value="1"/>
</dbReference>
<proteinExistence type="predicted"/>
<feature type="region of interest" description="Disordered" evidence="1">
    <location>
        <begin position="267"/>
        <end position="290"/>
    </location>
</feature>
<accession>A0AAV0WW63</accession>
<dbReference type="GO" id="GO:0071897">
    <property type="term" value="P:DNA biosynthetic process"/>
    <property type="evidence" value="ECO:0007669"/>
    <property type="project" value="UniProtKB-ARBA"/>
</dbReference>
<evidence type="ECO:0000313" key="3">
    <source>
        <dbReference type="Proteomes" id="UP001160148"/>
    </source>
</evidence>
<dbReference type="PANTHER" id="PTHR19446">
    <property type="entry name" value="REVERSE TRANSCRIPTASES"/>
    <property type="match status" value="1"/>
</dbReference>
<dbReference type="InterPro" id="IPR043502">
    <property type="entry name" value="DNA/RNA_pol_sf"/>
</dbReference>
<evidence type="ECO:0008006" key="4">
    <source>
        <dbReference type="Google" id="ProtNLM"/>
    </source>
</evidence>
<organism evidence="2 3">
    <name type="scientific">Macrosiphum euphorbiae</name>
    <name type="common">potato aphid</name>
    <dbReference type="NCBI Taxonomy" id="13131"/>
    <lineage>
        <taxon>Eukaryota</taxon>
        <taxon>Metazoa</taxon>
        <taxon>Ecdysozoa</taxon>
        <taxon>Arthropoda</taxon>
        <taxon>Hexapoda</taxon>
        <taxon>Insecta</taxon>
        <taxon>Pterygota</taxon>
        <taxon>Neoptera</taxon>
        <taxon>Paraneoptera</taxon>
        <taxon>Hemiptera</taxon>
        <taxon>Sternorrhyncha</taxon>
        <taxon>Aphidomorpha</taxon>
        <taxon>Aphidoidea</taxon>
        <taxon>Aphididae</taxon>
        <taxon>Macrosiphini</taxon>
        <taxon>Macrosiphum</taxon>
    </lineage>
</organism>
<evidence type="ECO:0000313" key="2">
    <source>
        <dbReference type="EMBL" id="CAI6359726.1"/>
    </source>
</evidence>
<dbReference type="AlphaFoldDB" id="A0AAV0WW63"/>
<protein>
    <recommendedName>
        <fullName evidence="4">Reverse transcriptase domain-containing protein</fullName>
    </recommendedName>
</protein>
<sequence>MSGHLDRMRRLGLHSTDRPAYSQARNSYVAHIRTAKLAAWRCFAGDINVNTWGKAFSWAKSGSRSKKVPSTMTRPDGVMTETLDETAEVLLSSFFPREGRKRDLIRSGPLESYGGTVDAERVKAAIWRMRPGKAPGADGITAGLLRKAWPILGEEIVHLFRTRITEATFPQSWKYANLVVLLKQGKKDTTSPKSYRPISLLPTMAKALETLIIQDLEVETELNSYNQQHGFVPGRSTITAMNSPYYWIRGSNSRHVFGVFLDTPGPSTTSAGTRCCPDSTHSAPRSGRYE</sequence>
<comment type="caution">
    <text evidence="2">The sequence shown here is derived from an EMBL/GenBank/DDBJ whole genome shotgun (WGS) entry which is preliminary data.</text>
</comment>
<evidence type="ECO:0000256" key="1">
    <source>
        <dbReference type="SAM" id="MobiDB-lite"/>
    </source>
</evidence>
<dbReference type="EMBL" id="CARXXK010000002">
    <property type="protein sequence ID" value="CAI6359726.1"/>
    <property type="molecule type" value="Genomic_DNA"/>
</dbReference>
<dbReference type="Proteomes" id="UP001160148">
    <property type="component" value="Unassembled WGS sequence"/>
</dbReference>
<gene>
    <name evidence="2" type="ORF">MEUPH1_LOCUS15109</name>
</gene>
<reference evidence="2 3" key="1">
    <citation type="submission" date="2023-01" db="EMBL/GenBank/DDBJ databases">
        <authorList>
            <person name="Whitehead M."/>
        </authorList>
    </citation>
    <scope>NUCLEOTIDE SEQUENCE [LARGE SCALE GENOMIC DNA]</scope>
</reference>
<name>A0AAV0WW63_9HEMI</name>